<dbReference type="OrthoDB" id="2151789at2759"/>
<feature type="chain" id="PRO_5001770796" description="FAD-binding PCMH-type domain-containing protein" evidence="5">
    <location>
        <begin position="17"/>
        <end position="508"/>
    </location>
</feature>
<dbReference type="PROSITE" id="PS51387">
    <property type="entry name" value="FAD_PCMH"/>
    <property type="match status" value="1"/>
</dbReference>
<comment type="similarity">
    <text evidence="1">Belongs to the oxygen-dependent FAD-linked oxidoreductase family.</text>
</comment>
<sequence>MKLLPWALYGPALVSAALLSAAPGVAVSLGCCEALAASLGSKVFLPDSTAYDESVGSYWSAQEQSVRPACILGATSANDVSVALKLLVPKGCRFATRGGGHGALAGLANIENGVTIDLRGLDSVKLLPGNRLVALGSGLSVGDTYAALYPFGVAISAGRSYDVGVSGSTLGGGLGWLSSEAGFACDNVVEYEVVIADGSIVTATQTRNVDLWRALKGGGNNFGIVTRFVFLTVPLGQIWNEDVVYALDNSQLPKLFDALFGFTSNLDRDPKASVLLSSSYSSQFGYSQFIQSVYNAPVDSRPAVFNGLFSVPGQQLYSFTNETTLPDLSYNYNLNTPDGLQQVSFSMSLRNNLDAIMELNRISQDTVATIADVQGLSWALSFQPLTSLMTDITAVRGGNVLGIGQAPPEGLYLALLTVAFASRSDYERVGAAADQMLAKSVVSLKKYGVFNQWVEMSHAGARQNPISSYGIENRLFLLRTAQKYDPYFVFQRLMPGGYKLKKCKTLAS</sequence>
<keyword evidence="5" id="KW-0732">Signal</keyword>
<evidence type="ECO:0000256" key="3">
    <source>
        <dbReference type="ARBA" id="ARBA00022827"/>
    </source>
</evidence>
<evidence type="ECO:0000256" key="4">
    <source>
        <dbReference type="ARBA" id="ARBA00023002"/>
    </source>
</evidence>
<dbReference type="InterPro" id="IPR006094">
    <property type="entry name" value="Oxid_FAD_bind_N"/>
</dbReference>
<dbReference type="InterPro" id="IPR016169">
    <property type="entry name" value="FAD-bd_PCMH_sub2"/>
</dbReference>
<evidence type="ECO:0000256" key="5">
    <source>
        <dbReference type="SAM" id="SignalP"/>
    </source>
</evidence>
<dbReference type="HOGENOM" id="CLU_018354_1_2_1"/>
<name>A0A084AL76_STACB</name>
<keyword evidence="3" id="KW-0274">FAD</keyword>
<proteinExistence type="inferred from homology"/>
<dbReference type="PANTHER" id="PTHR42973:SF22">
    <property type="entry name" value="FAD-BINDING PCMH-TYPE DOMAIN-CONTAINING PROTEIN-RELATED"/>
    <property type="match status" value="1"/>
</dbReference>
<dbReference type="AlphaFoldDB" id="A0A084AL76"/>
<dbReference type="Gene3D" id="3.30.465.10">
    <property type="match status" value="1"/>
</dbReference>
<dbReference type="EMBL" id="KL648673">
    <property type="protein sequence ID" value="KEY66055.1"/>
    <property type="molecule type" value="Genomic_DNA"/>
</dbReference>
<evidence type="ECO:0000259" key="6">
    <source>
        <dbReference type="PROSITE" id="PS51387"/>
    </source>
</evidence>
<dbReference type="InterPro" id="IPR036318">
    <property type="entry name" value="FAD-bd_PCMH-like_sf"/>
</dbReference>
<dbReference type="Pfam" id="PF01565">
    <property type="entry name" value="FAD_binding_4"/>
    <property type="match status" value="1"/>
</dbReference>
<dbReference type="PROSITE" id="PS51257">
    <property type="entry name" value="PROKAR_LIPOPROTEIN"/>
    <property type="match status" value="1"/>
</dbReference>
<keyword evidence="4" id="KW-0560">Oxidoreductase</keyword>
<accession>A0A084AL76</accession>
<dbReference type="Proteomes" id="UP000028045">
    <property type="component" value="Unassembled WGS sequence"/>
</dbReference>
<dbReference type="SUPFAM" id="SSF56176">
    <property type="entry name" value="FAD-binding/transporter-associated domain-like"/>
    <property type="match status" value="1"/>
</dbReference>
<keyword evidence="2" id="KW-0285">Flavoprotein</keyword>
<keyword evidence="8" id="KW-1185">Reference proteome</keyword>
<organism evidence="7 8">
    <name type="scientific">Stachybotrys chartarum (strain CBS 109288 / IBT 7711)</name>
    <name type="common">Toxic black mold</name>
    <name type="synonym">Stilbospora chartarum</name>
    <dbReference type="NCBI Taxonomy" id="1280523"/>
    <lineage>
        <taxon>Eukaryota</taxon>
        <taxon>Fungi</taxon>
        <taxon>Dikarya</taxon>
        <taxon>Ascomycota</taxon>
        <taxon>Pezizomycotina</taxon>
        <taxon>Sordariomycetes</taxon>
        <taxon>Hypocreomycetidae</taxon>
        <taxon>Hypocreales</taxon>
        <taxon>Stachybotryaceae</taxon>
        <taxon>Stachybotrys</taxon>
    </lineage>
</organism>
<evidence type="ECO:0000256" key="1">
    <source>
        <dbReference type="ARBA" id="ARBA00005466"/>
    </source>
</evidence>
<evidence type="ECO:0000313" key="8">
    <source>
        <dbReference type="Proteomes" id="UP000028045"/>
    </source>
</evidence>
<dbReference type="InterPro" id="IPR050416">
    <property type="entry name" value="FAD-linked_Oxidoreductase"/>
</dbReference>
<evidence type="ECO:0000256" key="2">
    <source>
        <dbReference type="ARBA" id="ARBA00022630"/>
    </source>
</evidence>
<feature type="domain" description="FAD-binding PCMH-type" evidence="6">
    <location>
        <begin position="64"/>
        <end position="235"/>
    </location>
</feature>
<dbReference type="GO" id="GO:0016491">
    <property type="term" value="F:oxidoreductase activity"/>
    <property type="evidence" value="ECO:0007669"/>
    <property type="project" value="UniProtKB-KW"/>
</dbReference>
<gene>
    <name evidence="7" type="ORF">S7711_09420</name>
</gene>
<dbReference type="InterPro" id="IPR016166">
    <property type="entry name" value="FAD-bd_PCMH"/>
</dbReference>
<protein>
    <recommendedName>
        <fullName evidence="6">FAD-binding PCMH-type domain-containing protein</fullName>
    </recommendedName>
</protein>
<reference evidence="7 8" key="1">
    <citation type="journal article" date="2014" name="BMC Genomics">
        <title>Comparative genome sequencing reveals chemotype-specific gene clusters in the toxigenic black mold Stachybotrys.</title>
        <authorList>
            <person name="Semeiks J."/>
            <person name="Borek D."/>
            <person name="Otwinowski Z."/>
            <person name="Grishin N.V."/>
        </authorList>
    </citation>
    <scope>NUCLEOTIDE SEQUENCE [LARGE SCALE GENOMIC DNA]</scope>
    <source>
        <strain evidence="8">CBS 109288 / IBT 7711</strain>
    </source>
</reference>
<dbReference type="PANTHER" id="PTHR42973">
    <property type="entry name" value="BINDING OXIDOREDUCTASE, PUTATIVE (AFU_ORTHOLOGUE AFUA_1G17690)-RELATED"/>
    <property type="match status" value="1"/>
</dbReference>
<dbReference type="GO" id="GO:0071949">
    <property type="term" value="F:FAD binding"/>
    <property type="evidence" value="ECO:0007669"/>
    <property type="project" value="InterPro"/>
</dbReference>
<feature type="signal peptide" evidence="5">
    <location>
        <begin position="1"/>
        <end position="16"/>
    </location>
</feature>
<evidence type="ECO:0000313" key="7">
    <source>
        <dbReference type="EMBL" id="KEY66055.1"/>
    </source>
</evidence>